<reference evidence="1 2" key="1">
    <citation type="journal article" date="2016" name="PLoS ONE">
        <title>Sequence Assembly of Yarrowia lipolytica Strain W29/CLIB89 Shows Transposable Element Diversity.</title>
        <authorList>
            <person name="Magnan C."/>
            <person name="Yu J."/>
            <person name="Chang I."/>
            <person name="Jahn E."/>
            <person name="Kanomata Y."/>
            <person name="Wu J."/>
            <person name="Zeller M."/>
            <person name="Oakes M."/>
            <person name="Baldi P."/>
            <person name="Sandmeyer S."/>
        </authorList>
    </citation>
    <scope>NUCLEOTIDE SEQUENCE [LARGE SCALE GENOMIC DNA]</scope>
    <source>
        <strain evidence="2">CLIB89(W29)</strain>
    </source>
</reference>
<evidence type="ECO:0000313" key="1">
    <source>
        <dbReference type="EMBL" id="AOW02350.1"/>
    </source>
</evidence>
<dbReference type="EMBL" id="CP017555">
    <property type="protein sequence ID" value="AOW02350.1"/>
    <property type="molecule type" value="Genomic_DNA"/>
</dbReference>
<name>A0A1D8N9Q1_YARLL</name>
<gene>
    <name evidence="1" type="ORF">YALI1_C06301g</name>
</gene>
<proteinExistence type="predicted"/>
<protein>
    <submittedName>
        <fullName evidence="1">Uncharacterized protein</fullName>
    </submittedName>
</protein>
<accession>A0A1D8N9Q1</accession>
<dbReference type="GeneID" id="94582849"/>
<dbReference type="AlphaFoldDB" id="A0A1D8N9Q1"/>
<dbReference type="Proteomes" id="UP000182444">
    <property type="component" value="Chromosome 1C"/>
</dbReference>
<evidence type="ECO:0000313" key="2">
    <source>
        <dbReference type="Proteomes" id="UP000182444"/>
    </source>
</evidence>
<sequence length="70" mass="7615">MNISEGRRLLLCDDKRALLWTPDSDSDAISVTQTAGAASAPEPTNPHYISATACTSTPKRLLRQLPTILY</sequence>
<dbReference type="VEuPathDB" id="FungiDB:YALI1_C06301g"/>
<organism evidence="1 2">
    <name type="scientific">Yarrowia lipolytica</name>
    <name type="common">Candida lipolytica</name>
    <dbReference type="NCBI Taxonomy" id="4952"/>
    <lineage>
        <taxon>Eukaryota</taxon>
        <taxon>Fungi</taxon>
        <taxon>Dikarya</taxon>
        <taxon>Ascomycota</taxon>
        <taxon>Saccharomycotina</taxon>
        <taxon>Dipodascomycetes</taxon>
        <taxon>Dipodascales</taxon>
        <taxon>Dipodascales incertae sedis</taxon>
        <taxon>Yarrowia</taxon>
    </lineage>
</organism>
<dbReference type="RefSeq" id="XP_068138310.1">
    <property type="nucleotide sequence ID" value="XM_068282209.1"/>
</dbReference>